<name>A0A0D2AKZ0_9PEZI</name>
<dbReference type="RefSeq" id="XP_016217074.1">
    <property type="nucleotide sequence ID" value="XM_016355058.1"/>
</dbReference>
<evidence type="ECO:0000313" key="7">
    <source>
        <dbReference type="EMBL" id="KIW07205.1"/>
    </source>
</evidence>
<dbReference type="GeneID" id="27310043"/>
<reference evidence="7 8" key="1">
    <citation type="submission" date="2015-01" db="EMBL/GenBank/DDBJ databases">
        <title>The Genome Sequence of Ochroconis gallopava CBS43764.</title>
        <authorList>
            <consortium name="The Broad Institute Genomics Platform"/>
            <person name="Cuomo C."/>
            <person name="de Hoog S."/>
            <person name="Gorbushina A."/>
            <person name="Stielow B."/>
            <person name="Teixiera M."/>
            <person name="Abouelleil A."/>
            <person name="Chapman S.B."/>
            <person name="Priest M."/>
            <person name="Young S.K."/>
            <person name="Wortman J."/>
            <person name="Nusbaum C."/>
            <person name="Birren B."/>
        </authorList>
    </citation>
    <scope>NUCLEOTIDE SEQUENCE [LARGE SCALE GENOMIC DNA]</scope>
    <source>
        <strain evidence="7 8">CBS 43764</strain>
    </source>
</reference>
<gene>
    <name evidence="7" type="ORF">PV09_02070</name>
</gene>
<dbReference type="InterPro" id="IPR011701">
    <property type="entry name" value="MFS"/>
</dbReference>
<dbReference type="VEuPathDB" id="FungiDB:PV09_02070"/>
<dbReference type="Pfam" id="PF07690">
    <property type="entry name" value="MFS_1"/>
    <property type="match status" value="1"/>
</dbReference>
<feature type="domain" description="Major facilitator superfamily (MFS) profile" evidence="6">
    <location>
        <begin position="44"/>
        <end position="555"/>
    </location>
</feature>
<feature type="transmembrane region" description="Helical" evidence="5">
    <location>
        <begin position="79"/>
        <end position="97"/>
    </location>
</feature>
<proteinExistence type="predicted"/>
<feature type="transmembrane region" description="Helical" evidence="5">
    <location>
        <begin position="241"/>
        <end position="261"/>
    </location>
</feature>
<evidence type="ECO:0000256" key="5">
    <source>
        <dbReference type="SAM" id="Phobius"/>
    </source>
</evidence>
<dbReference type="PROSITE" id="PS50850">
    <property type="entry name" value="MFS"/>
    <property type="match status" value="1"/>
</dbReference>
<dbReference type="Gene3D" id="1.20.1250.20">
    <property type="entry name" value="MFS general substrate transporter like domains"/>
    <property type="match status" value="1"/>
</dbReference>
<keyword evidence="4 5" id="KW-0472">Membrane</keyword>
<dbReference type="PANTHER" id="PTHR23501">
    <property type="entry name" value="MAJOR FACILITATOR SUPERFAMILY"/>
    <property type="match status" value="1"/>
</dbReference>
<feature type="transmembrane region" description="Helical" evidence="5">
    <location>
        <begin position="309"/>
        <end position="328"/>
    </location>
</feature>
<dbReference type="PROSITE" id="PS00216">
    <property type="entry name" value="SUGAR_TRANSPORT_1"/>
    <property type="match status" value="1"/>
</dbReference>
<dbReference type="HOGENOM" id="CLU_000960_25_1_1"/>
<feature type="transmembrane region" description="Helical" evidence="5">
    <location>
        <begin position="166"/>
        <end position="188"/>
    </location>
</feature>
<feature type="transmembrane region" description="Helical" evidence="5">
    <location>
        <begin position="435"/>
        <end position="460"/>
    </location>
</feature>
<feature type="transmembrane region" description="Helical" evidence="5">
    <location>
        <begin position="531"/>
        <end position="551"/>
    </location>
</feature>
<dbReference type="InParanoid" id="A0A0D2AKZ0"/>
<accession>A0A0D2AKZ0</accession>
<dbReference type="OrthoDB" id="2587356at2759"/>
<evidence type="ECO:0000256" key="2">
    <source>
        <dbReference type="ARBA" id="ARBA00022692"/>
    </source>
</evidence>
<feature type="transmembrane region" description="Helical" evidence="5">
    <location>
        <begin position="200"/>
        <end position="220"/>
    </location>
</feature>
<keyword evidence="3 5" id="KW-1133">Transmembrane helix</keyword>
<dbReference type="InterPro" id="IPR020846">
    <property type="entry name" value="MFS_dom"/>
</dbReference>
<feature type="transmembrane region" description="Helical" evidence="5">
    <location>
        <begin position="404"/>
        <end position="423"/>
    </location>
</feature>
<organism evidence="7 8">
    <name type="scientific">Verruconis gallopava</name>
    <dbReference type="NCBI Taxonomy" id="253628"/>
    <lineage>
        <taxon>Eukaryota</taxon>
        <taxon>Fungi</taxon>
        <taxon>Dikarya</taxon>
        <taxon>Ascomycota</taxon>
        <taxon>Pezizomycotina</taxon>
        <taxon>Dothideomycetes</taxon>
        <taxon>Pleosporomycetidae</taxon>
        <taxon>Venturiales</taxon>
        <taxon>Sympoventuriaceae</taxon>
        <taxon>Verruconis</taxon>
    </lineage>
</organism>
<sequence length="568" mass="61067">MASTYPDEKKINNAQKREYSDDLERTQTVYDDNFHGLSLKTILVYLALCIAYFVQLFDIVCSGAYARTIAAAVGTSTDSAVWISQVIVIVTATLGPPASQAADYWGRKWFFVGSSVFGFVGAIVLARAHSIGQVIAGQTISSVFFISQPILIAVGSEILPRKWRPIAQGGLNAAGGLGGVVAFLGGQSLIDQSPSGWRNIWYIITALMGASGIIIATLYWPPPMPLQKTLSASEKFRRLDWVAYFLLAAGLALLCMGLSWAESPYPWSNAHVVACIVVGGMLILALVVHQTFFQKHGLLDHDLFKKDRNFAIAIGCFFLDGMIFWAYNSYFPFEMSTLYAYNSSAIEGARNCMNFFATFFAVALIPVISHFTKSIREPTVISFLAYVVFFALMAKMDVNETGKTWGYPIIMGLGLGWSLTYLVAAAQLSAPAHLIAITSGILLSIRSLGASIALGIYNAIFNSELNSKLGSNIAAAVLPLGLPPQSLEAFIGALASEASESDIAAIPGVTPQIIGAGVAALQKAFLNSFKWVYVAAAVISAVAAIASCFLINPVKDLNNHVDAPLDED</sequence>
<feature type="transmembrane region" description="Helical" evidence="5">
    <location>
        <begin position="348"/>
        <end position="368"/>
    </location>
</feature>
<comment type="subcellular location">
    <subcellularLocation>
        <location evidence="1">Membrane</location>
        <topology evidence="1">Multi-pass membrane protein</topology>
    </subcellularLocation>
</comment>
<keyword evidence="2 5" id="KW-0812">Transmembrane</keyword>
<feature type="transmembrane region" description="Helical" evidence="5">
    <location>
        <begin position="267"/>
        <end position="288"/>
    </location>
</feature>
<feature type="transmembrane region" description="Helical" evidence="5">
    <location>
        <begin position="42"/>
        <end position="67"/>
    </location>
</feature>
<dbReference type="InterPro" id="IPR036259">
    <property type="entry name" value="MFS_trans_sf"/>
</dbReference>
<dbReference type="PANTHER" id="PTHR23501:SF195">
    <property type="entry name" value="PEP5"/>
    <property type="match status" value="1"/>
</dbReference>
<dbReference type="InterPro" id="IPR005829">
    <property type="entry name" value="Sugar_transporter_CS"/>
</dbReference>
<evidence type="ECO:0000256" key="4">
    <source>
        <dbReference type="ARBA" id="ARBA00023136"/>
    </source>
</evidence>
<evidence type="ECO:0000256" key="1">
    <source>
        <dbReference type="ARBA" id="ARBA00004141"/>
    </source>
</evidence>
<feature type="transmembrane region" description="Helical" evidence="5">
    <location>
        <begin position="380"/>
        <end position="398"/>
    </location>
</feature>
<protein>
    <recommendedName>
        <fullName evidence="6">Major facilitator superfamily (MFS) profile domain-containing protein</fullName>
    </recommendedName>
</protein>
<keyword evidence="8" id="KW-1185">Reference proteome</keyword>
<dbReference type="AlphaFoldDB" id="A0A0D2AKZ0"/>
<evidence type="ECO:0000256" key="3">
    <source>
        <dbReference type="ARBA" id="ARBA00022989"/>
    </source>
</evidence>
<dbReference type="EMBL" id="KN847533">
    <property type="protein sequence ID" value="KIW07205.1"/>
    <property type="molecule type" value="Genomic_DNA"/>
</dbReference>
<dbReference type="GO" id="GO:0005886">
    <property type="term" value="C:plasma membrane"/>
    <property type="evidence" value="ECO:0007669"/>
    <property type="project" value="TreeGrafter"/>
</dbReference>
<evidence type="ECO:0000259" key="6">
    <source>
        <dbReference type="PROSITE" id="PS50850"/>
    </source>
</evidence>
<dbReference type="Proteomes" id="UP000053259">
    <property type="component" value="Unassembled WGS sequence"/>
</dbReference>
<dbReference type="SUPFAM" id="SSF103473">
    <property type="entry name" value="MFS general substrate transporter"/>
    <property type="match status" value="1"/>
</dbReference>
<dbReference type="GO" id="GO:0022857">
    <property type="term" value="F:transmembrane transporter activity"/>
    <property type="evidence" value="ECO:0007669"/>
    <property type="project" value="InterPro"/>
</dbReference>
<evidence type="ECO:0000313" key="8">
    <source>
        <dbReference type="Proteomes" id="UP000053259"/>
    </source>
</evidence>
<feature type="transmembrane region" description="Helical" evidence="5">
    <location>
        <begin position="109"/>
        <end position="128"/>
    </location>
</feature>